<dbReference type="PANTHER" id="PTHR14269">
    <property type="entry name" value="CDP-DIACYLGLYCEROL--GLYCEROL-3-PHOSPHATE 3-PHOSPHATIDYLTRANSFERASE-RELATED"/>
    <property type="match status" value="1"/>
</dbReference>
<keyword evidence="8 13" id="KW-0472">Membrane</keyword>
<evidence type="ECO:0000313" key="14">
    <source>
        <dbReference type="EMBL" id="TGO05902.1"/>
    </source>
</evidence>
<comment type="caution">
    <text evidence="14">The sequence shown here is derived from an EMBL/GenBank/DDBJ whole genome shotgun (WGS) entry which is preliminary data.</text>
</comment>
<dbReference type="InterPro" id="IPR048254">
    <property type="entry name" value="CDP_ALCOHOL_P_TRANSF_CS"/>
</dbReference>
<dbReference type="EMBL" id="RHPJ01000001">
    <property type="protein sequence ID" value="TGO05902.1"/>
    <property type="molecule type" value="Genomic_DNA"/>
</dbReference>
<evidence type="ECO:0000256" key="7">
    <source>
        <dbReference type="ARBA" id="ARBA00023098"/>
    </source>
</evidence>
<evidence type="ECO:0000256" key="11">
    <source>
        <dbReference type="NCBIfam" id="TIGR00560"/>
    </source>
</evidence>
<dbReference type="PANTHER" id="PTHR14269:SF52">
    <property type="entry name" value="PHOSPHATIDYLGLYCEROPHOSPHATE SYNTHASE-RELATED"/>
    <property type="match status" value="1"/>
</dbReference>
<name>A0A4Z1E541_9MICO</name>
<feature type="transmembrane region" description="Helical" evidence="13">
    <location>
        <begin position="148"/>
        <end position="172"/>
    </location>
</feature>
<dbReference type="Pfam" id="PF01066">
    <property type="entry name" value="CDP-OH_P_transf"/>
    <property type="match status" value="1"/>
</dbReference>
<evidence type="ECO:0000256" key="4">
    <source>
        <dbReference type="ARBA" id="ARBA00022679"/>
    </source>
</evidence>
<keyword evidence="5 13" id="KW-0812">Transmembrane</keyword>
<evidence type="ECO:0000313" key="15">
    <source>
        <dbReference type="Proteomes" id="UP000297318"/>
    </source>
</evidence>
<keyword evidence="3" id="KW-0444">Lipid biosynthesis</keyword>
<accession>A0A4Z1E541</accession>
<evidence type="ECO:0000256" key="12">
    <source>
        <dbReference type="RuleBase" id="RU003750"/>
    </source>
</evidence>
<gene>
    <name evidence="14" type="ORF">SERN_0094</name>
</gene>
<feature type="transmembrane region" description="Helical" evidence="13">
    <location>
        <begin position="121"/>
        <end position="142"/>
    </location>
</feature>
<dbReference type="OrthoDB" id="9796672at2"/>
<organism evidence="14 15">
    <name type="scientific">Serinibacter arcticus</name>
    <dbReference type="NCBI Taxonomy" id="1655435"/>
    <lineage>
        <taxon>Bacteria</taxon>
        <taxon>Bacillati</taxon>
        <taxon>Actinomycetota</taxon>
        <taxon>Actinomycetes</taxon>
        <taxon>Micrococcales</taxon>
        <taxon>Beutenbergiaceae</taxon>
        <taxon>Serinibacter</taxon>
    </lineage>
</organism>
<proteinExistence type="inferred from homology"/>
<dbReference type="PROSITE" id="PS00379">
    <property type="entry name" value="CDP_ALCOHOL_P_TRANSF"/>
    <property type="match status" value="1"/>
</dbReference>
<dbReference type="GO" id="GO:0016020">
    <property type="term" value="C:membrane"/>
    <property type="evidence" value="ECO:0007669"/>
    <property type="project" value="UniProtKB-SubCell"/>
</dbReference>
<dbReference type="Gene3D" id="1.20.120.1760">
    <property type="match status" value="1"/>
</dbReference>
<dbReference type="InterPro" id="IPR000462">
    <property type="entry name" value="CDP-OH_P_trans"/>
</dbReference>
<evidence type="ECO:0000256" key="3">
    <source>
        <dbReference type="ARBA" id="ARBA00022516"/>
    </source>
</evidence>
<keyword evidence="10" id="KW-1208">Phospholipid metabolism</keyword>
<keyword evidence="7" id="KW-0443">Lipid metabolism</keyword>
<comment type="subcellular location">
    <subcellularLocation>
        <location evidence="1">Membrane</location>
        <topology evidence="1">Multi-pass membrane protein</topology>
    </subcellularLocation>
</comment>
<comment type="similarity">
    <text evidence="2 12">Belongs to the CDP-alcohol phosphatidyltransferase class-I family.</text>
</comment>
<evidence type="ECO:0000256" key="5">
    <source>
        <dbReference type="ARBA" id="ARBA00022692"/>
    </source>
</evidence>
<dbReference type="NCBIfam" id="TIGR00560">
    <property type="entry name" value="pgsA"/>
    <property type="match status" value="1"/>
</dbReference>
<evidence type="ECO:0000256" key="10">
    <source>
        <dbReference type="ARBA" id="ARBA00023264"/>
    </source>
</evidence>
<dbReference type="EC" id="2.7.8.5" evidence="11"/>
<sequence>MWNLPNALTIGRLVLVPVFVLLLLAESTPTRWWALAVFVLASVTDQLDGHLARSRNLVTAFGTLADPVADKALILGALVTLSVLGEVPWWITILVAVRELGITALRAVLVRRSIMPASLGGKVKTVLQIVAIVLLVVPWSALVDPDPMRVVALVALYLALAVTLLTGLDYVVKGWRISRSTRPAA</sequence>
<reference evidence="14 15" key="1">
    <citation type="submission" date="2018-11" db="EMBL/GenBank/DDBJ databases">
        <title>Complete genome sequencing of the Actinobacteria Serinibacter sp. K3-2.</title>
        <authorList>
            <person name="Rakitin A.L."/>
            <person name="Beletsky A.V."/>
            <person name="Mardanov A.V."/>
            <person name="Ravin N.V."/>
            <person name="Gromova A.S."/>
            <person name="Filippova S.N."/>
            <person name="Gal'Chenko V.F."/>
        </authorList>
    </citation>
    <scope>NUCLEOTIDE SEQUENCE [LARGE SCALE GENOMIC DNA]</scope>
    <source>
        <strain evidence="14 15">K3-2</strain>
    </source>
</reference>
<dbReference type="InterPro" id="IPR004570">
    <property type="entry name" value="Phosphatidylglycerol_P_synth"/>
</dbReference>
<dbReference type="InterPro" id="IPR043130">
    <property type="entry name" value="CDP-OH_PTrfase_TM_dom"/>
</dbReference>
<dbReference type="AlphaFoldDB" id="A0A4Z1E541"/>
<dbReference type="Proteomes" id="UP000297318">
    <property type="component" value="Unassembled WGS sequence"/>
</dbReference>
<dbReference type="PIRSF" id="PIRSF000847">
    <property type="entry name" value="Phos_ph_gly_syn"/>
    <property type="match status" value="1"/>
</dbReference>
<evidence type="ECO:0000256" key="2">
    <source>
        <dbReference type="ARBA" id="ARBA00010441"/>
    </source>
</evidence>
<keyword evidence="15" id="KW-1185">Reference proteome</keyword>
<evidence type="ECO:0000256" key="6">
    <source>
        <dbReference type="ARBA" id="ARBA00022989"/>
    </source>
</evidence>
<evidence type="ECO:0000256" key="13">
    <source>
        <dbReference type="SAM" id="Phobius"/>
    </source>
</evidence>
<evidence type="ECO:0000256" key="9">
    <source>
        <dbReference type="ARBA" id="ARBA00023209"/>
    </source>
</evidence>
<keyword evidence="4 12" id="KW-0808">Transferase</keyword>
<keyword evidence="6 13" id="KW-1133">Transmembrane helix</keyword>
<dbReference type="InterPro" id="IPR050324">
    <property type="entry name" value="CDP-alcohol_PTase-I"/>
</dbReference>
<dbReference type="GO" id="GO:0046474">
    <property type="term" value="P:glycerophospholipid biosynthetic process"/>
    <property type="evidence" value="ECO:0007669"/>
    <property type="project" value="TreeGrafter"/>
</dbReference>
<dbReference type="UniPathway" id="UPA00085"/>
<dbReference type="GO" id="GO:0008444">
    <property type="term" value="F:CDP-diacylglycerol-glycerol-3-phosphate 3-phosphatidyltransferase activity"/>
    <property type="evidence" value="ECO:0007669"/>
    <property type="project" value="UniProtKB-UniRule"/>
</dbReference>
<evidence type="ECO:0000256" key="1">
    <source>
        <dbReference type="ARBA" id="ARBA00004141"/>
    </source>
</evidence>
<keyword evidence="9" id="KW-0594">Phospholipid biosynthesis</keyword>
<evidence type="ECO:0000256" key="8">
    <source>
        <dbReference type="ARBA" id="ARBA00023136"/>
    </source>
</evidence>
<protein>
    <recommendedName>
        <fullName evidence="11">CDP-diacylglycerol--glycerol-3-phosphate 3-phosphatidyltransferase</fullName>
        <ecNumber evidence="11">2.7.8.5</ecNumber>
    </recommendedName>
</protein>